<dbReference type="STRING" id="1777140.AWB79_07381"/>
<evidence type="ECO:0000256" key="1">
    <source>
        <dbReference type="ARBA" id="ARBA00023015"/>
    </source>
</evidence>
<dbReference type="Gene3D" id="1.10.10.60">
    <property type="entry name" value="Homeodomain-like"/>
    <property type="match status" value="1"/>
</dbReference>
<dbReference type="PANTHER" id="PTHR43280:SF27">
    <property type="entry name" value="TRANSCRIPTIONAL REGULATOR MTLR"/>
    <property type="match status" value="1"/>
</dbReference>
<evidence type="ECO:0000256" key="2">
    <source>
        <dbReference type="ARBA" id="ARBA00023125"/>
    </source>
</evidence>
<dbReference type="CDD" id="cd06976">
    <property type="entry name" value="cupin_MtlR-like_N"/>
    <property type="match status" value="1"/>
</dbReference>
<dbReference type="Pfam" id="PF12833">
    <property type="entry name" value="HTH_18"/>
    <property type="match status" value="1"/>
</dbReference>
<accession>A0A158DQX5</accession>
<dbReference type="SUPFAM" id="SSF46689">
    <property type="entry name" value="Homeodomain-like"/>
    <property type="match status" value="2"/>
</dbReference>
<dbReference type="AlphaFoldDB" id="A0A158DQX5"/>
<dbReference type="InterPro" id="IPR018060">
    <property type="entry name" value="HTH_AraC"/>
</dbReference>
<dbReference type="Pfam" id="PF02311">
    <property type="entry name" value="AraC_binding"/>
    <property type="match status" value="1"/>
</dbReference>
<keyword evidence="1" id="KW-0805">Transcription regulation</keyword>
<dbReference type="GO" id="GO:0003700">
    <property type="term" value="F:DNA-binding transcription factor activity"/>
    <property type="evidence" value="ECO:0007669"/>
    <property type="project" value="InterPro"/>
</dbReference>
<keyword evidence="3" id="KW-0804">Transcription</keyword>
<keyword evidence="2" id="KW-0238">DNA-binding</keyword>
<dbReference type="SUPFAM" id="SSF51182">
    <property type="entry name" value="RmlC-like cupins"/>
    <property type="match status" value="1"/>
</dbReference>
<name>A0A158DQX5_9BURK</name>
<feature type="domain" description="HTH araC/xylS-type" evidence="4">
    <location>
        <begin position="187"/>
        <end position="285"/>
    </location>
</feature>
<dbReference type="OrthoDB" id="9816011at2"/>
<dbReference type="InterPro" id="IPR011051">
    <property type="entry name" value="RmlC_Cupin_sf"/>
</dbReference>
<gene>
    <name evidence="5" type="ORF">AWB79_07381</name>
</gene>
<dbReference type="PANTHER" id="PTHR43280">
    <property type="entry name" value="ARAC-FAMILY TRANSCRIPTIONAL REGULATOR"/>
    <property type="match status" value="1"/>
</dbReference>
<organism evidence="5 6">
    <name type="scientific">Caballeronia hypogeia</name>
    <dbReference type="NCBI Taxonomy" id="1777140"/>
    <lineage>
        <taxon>Bacteria</taxon>
        <taxon>Pseudomonadati</taxon>
        <taxon>Pseudomonadota</taxon>
        <taxon>Betaproteobacteria</taxon>
        <taxon>Burkholderiales</taxon>
        <taxon>Burkholderiaceae</taxon>
        <taxon>Caballeronia</taxon>
    </lineage>
</organism>
<dbReference type="InterPro" id="IPR003313">
    <property type="entry name" value="AraC-bd"/>
</dbReference>
<evidence type="ECO:0000313" key="5">
    <source>
        <dbReference type="EMBL" id="SAK96820.1"/>
    </source>
</evidence>
<dbReference type="PROSITE" id="PS01124">
    <property type="entry name" value="HTH_ARAC_FAMILY_2"/>
    <property type="match status" value="1"/>
</dbReference>
<dbReference type="EMBL" id="FCOA02000054">
    <property type="protein sequence ID" value="SAK96820.1"/>
    <property type="molecule type" value="Genomic_DNA"/>
</dbReference>
<dbReference type="SMART" id="SM00342">
    <property type="entry name" value="HTH_ARAC"/>
    <property type="match status" value="1"/>
</dbReference>
<evidence type="ECO:0000256" key="3">
    <source>
        <dbReference type="ARBA" id="ARBA00023163"/>
    </source>
</evidence>
<dbReference type="Proteomes" id="UP000054851">
    <property type="component" value="Unassembled WGS sequence"/>
</dbReference>
<protein>
    <submittedName>
        <fullName evidence="5">AraC family transcriptional regulator</fullName>
    </submittedName>
</protein>
<dbReference type="GO" id="GO:0043565">
    <property type="term" value="F:sequence-specific DNA binding"/>
    <property type="evidence" value="ECO:0007669"/>
    <property type="project" value="InterPro"/>
</dbReference>
<proteinExistence type="predicted"/>
<reference evidence="5" key="1">
    <citation type="submission" date="2016-01" db="EMBL/GenBank/DDBJ databases">
        <authorList>
            <person name="Peeters C."/>
        </authorList>
    </citation>
    <scope>NUCLEOTIDE SEQUENCE</scope>
    <source>
        <strain evidence="5">LMG 29322</strain>
    </source>
</reference>
<comment type="caution">
    <text evidence="5">The sequence shown here is derived from an EMBL/GenBank/DDBJ whole genome shotgun (WGS) entry which is preliminary data.</text>
</comment>
<dbReference type="RefSeq" id="WP_074169484.1">
    <property type="nucleotide sequence ID" value="NZ_FCOA02000054.1"/>
</dbReference>
<dbReference type="InterPro" id="IPR009057">
    <property type="entry name" value="Homeodomain-like_sf"/>
</dbReference>
<sequence>MKAAYEHVAFGESCSVRVYNRRLPHIPFERHYHPEYELTLTMNSQGRRYIGDSVAFYGDDDLVLVPPDLPHTWSSNQSINASQPQVAVVIWFGGSWARHLADLCPEFSSLHSLLRRAACGLAFHEGAGALMRAQLDRLLSENARERLTAVLDVLVWLSDFPAEPLASPSAFDARAGATSRYVPDQLDRVLSLIDTQFAHPLKLPTLAKAAGMSERTLTRRFTQHLGLSVGEYITRVRIGHACRRLTDTEMPVSVIAARSGFPNLANFNRQFKATKHMTPITYRQQFFGKQDNTSPSLNERPPSLDVAQAAVAQRRRASNNT</sequence>
<evidence type="ECO:0000259" key="4">
    <source>
        <dbReference type="PROSITE" id="PS01124"/>
    </source>
</evidence>
<keyword evidence="6" id="KW-1185">Reference proteome</keyword>
<evidence type="ECO:0000313" key="6">
    <source>
        <dbReference type="Proteomes" id="UP000054851"/>
    </source>
</evidence>